<protein>
    <submittedName>
        <fullName evidence="4">Protein TsetseEP</fullName>
    </submittedName>
</protein>
<feature type="signal peptide" evidence="1">
    <location>
        <begin position="1"/>
        <end position="16"/>
    </location>
</feature>
<dbReference type="RefSeq" id="XP_036668930.3">
    <property type="nucleotide sequence ID" value="XM_036813035.3"/>
</dbReference>
<evidence type="ECO:0000313" key="4">
    <source>
        <dbReference type="RefSeq" id="XP_036668930.3"/>
    </source>
</evidence>
<feature type="chain" id="PRO_5046411883" evidence="1">
    <location>
        <begin position="17"/>
        <end position="184"/>
    </location>
</feature>
<dbReference type="InterPro" id="IPR007931">
    <property type="entry name" value="TsetseEP"/>
</dbReference>
<dbReference type="Proteomes" id="UP001652628">
    <property type="component" value="Chromosome 2R"/>
</dbReference>
<evidence type="ECO:0000256" key="1">
    <source>
        <dbReference type="SAM" id="SignalP"/>
    </source>
</evidence>
<proteinExistence type="predicted"/>
<reference evidence="4" key="1">
    <citation type="submission" date="2025-08" db="UniProtKB">
        <authorList>
            <consortium name="RefSeq"/>
        </authorList>
    </citation>
    <scope>IDENTIFICATION</scope>
</reference>
<dbReference type="Pfam" id="PF05267">
    <property type="entry name" value="DUF725"/>
    <property type="match status" value="1"/>
</dbReference>
<sequence length="184" mass="20800">MKTVIITLLFALGVFAEPPQTLNSLYSYLDEGKDTVSNLGNTKKCFARYLPELENQGATWSQGYSACQKSATNERQSLLTDATEAQEKIRDTALNMSSYIDQCLSLTESLDFFNCFARMTKLQLTNVYNISFNAAEQALILNKKLSSIEMEHYLCTNQTEHNYVQGTDNIFKSLDECLQQNETP</sequence>
<evidence type="ECO:0000313" key="3">
    <source>
        <dbReference type="Proteomes" id="UP001652628"/>
    </source>
</evidence>
<accession>A0AB40A090</accession>
<keyword evidence="3" id="KW-1185">Reference proteome</keyword>
<name>A0AB40A090_DROSZ</name>
<organism evidence="3 4">
    <name type="scientific">Drosophila suzukii</name>
    <name type="common">Spotted-wing drosophila fruit fly</name>
    <dbReference type="NCBI Taxonomy" id="28584"/>
    <lineage>
        <taxon>Eukaryota</taxon>
        <taxon>Metazoa</taxon>
        <taxon>Ecdysozoa</taxon>
        <taxon>Arthropoda</taxon>
        <taxon>Hexapoda</taxon>
        <taxon>Insecta</taxon>
        <taxon>Pterygota</taxon>
        <taxon>Neoptera</taxon>
        <taxon>Endopterygota</taxon>
        <taxon>Diptera</taxon>
        <taxon>Brachycera</taxon>
        <taxon>Muscomorpha</taxon>
        <taxon>Ephydroidea</taxon>
        <taxon>Drosophilidae</taxon>
        <taxon>Drosophila</taxon>
        <taxon>Sophophora</taxon>
    </lineage>
</organism>
<dbReference type="AlphaFoldDB" id="A0AB40A090"/>
<keyword evidence="1" id="KW-0732">Signal</keyword>
<dbReference type="GeneID" id="118876899"/>
<gene>
    <name evidence="4" type="primary">LOC118876899</name>
</gene>
<evidence type="ECO:0000259" key="2">
    <source>
        <dbReference type="Pfam" id="PF05267"/>
    </source>
</evidence>
<feature type="domain" description="Protein TsetseEP" evidence="2">
    <location>
        <begin position="42"/>
        <end position="161"/>
    </location>
</feature>